<feature type="region of interest" description="Disordered" evidence="1">
    <location>
        <begin position="833"/>
        <end position="870"/>
    </location>
</feature>
<feature type="compositionally biased region" description="Basic and acidic residues" evidence="1">
    <location>
        <begin position="275"/>
        <end position="300"/>
    </location>
</feature>
<name>A0A0F7UXM4_TOXGV</name>
<organism evidence="2">
    <name type="scientific">Toxoplasma gondii (strain ATCC 50861 / VEG)</name>
    <dbReference type="NCBI Taxonomy" id="432359"/>
    <lineage>
        <taxon>Eukaryota</taxon>
        <taxon>Sar</taxon>
        <taxon>Alveolata</taxon>
        <taxon>Apicomplexa</taxon>
        <taxon>Conoidasida</taxon>
        <taxon>Coccidia</taxon>
        <taxon>Eucoccidiorida</taxon>
        <taxon>Eimeriorina</taxon>
        <taxon>Sarcocystidae</taxon>
        <taxon>Toxoplasma</taxon>
    </lineage>
</organism>
<feature type="compositionally biased region" description="Polar residues" evidence="1">
    <location>
        <begin position="259"/>
        <end position="272"/>
    </location>
</feature>
<feature type="compositionally biased region" description="Basic and acidic residues" evidence="1">
    <location>
        <begin position="833"/>
        <end position="855"/>
    </location>
</feature>
<evidence type="ECO:0000256" key="1">
    <source>
        <dbReference type="SAM" id="MobiDB-lite"/>
    </source>
</evidence>
<feature type="region of interest" description="Disordered" evidence="1">
    <location>
        <begin position="689"/>
        <end position="709"/>
    </location>
</feature>
<gene>
    <name evidence="2" type="ORF">BN1205_045440</name>
</gene>
<dbReference type="EMBL" id="LN714496">
    <property type="protein sequence ID" value="CEL73769.1"/>
    <property type="molecule type" value="Genomic_DNA"/>
</dbReference>
<feature type="compositionally biased region" description="Polar residues" evidence="1">
    <location>
        <begin position="609"/>
        <end position="625"/>
    </location>
</feature>
<accession>A0A0F7UXM4</accession>
<feature type="compositionally biased region" description="Basic and acidic residues" evidence="1">
    <location>
        <begin position="320"/>
        <end position="329"/>
    </location>
</feature>
<proteinExistence type="predicted"/>
<reference evidence="2" key="1">
    <citation type="journal article" date="2015" name="PLoS ONE">
        <title>Comprehensive Evaluation of Toxoplasma gondii VEG and Neospora caninum LIV Genomes with Tachyzoite Stage Transcriptome and Proteome Defines Novel Transcript Features.</title>
        <authorList>
            <person name="Ramaprasad A."/>
            <person name="Mourier T."/>
            <person name="Naeem R."/>
            <person name="Malas T.B."/>
            <person name="Moussa E."/>
            <person name="Panigrahi A."/>
            <person name="Vermont S.J."/>
            <person name="Otto T.D."/>
            <person name="Wastling J."/>
            <person name="Pain A."/>
        </authorList>
    </citation>
    <scope>NUCLEOTIDE SEQUENCE</scope>
    <source>
        <strain evidence="2">VEG</strain>
    </source>
</reference>
<feature type="region of interest" description="Disordered" evidence="1">
    <location>
        <begin position="182"/>
        <end position="438"/>
    </location>
</feature>
<feature type="region of interest" description="Disordered" evidence="1">
    <location>
        <begin position="1009"/>
        <end position="1036"/>
    </location>
</feature>
<sequence length="1711" mass="189160">MLGDKIEENRRESRYPGCESTESSCSLSVVQHQCRRAWHKEEYSNPTNSESEERTRCPFPAGHNVSDFGHASKNEGQHGCRDEKREDRHVAEDQRGRAGNLRFSSDRDERECPLSAVQPGILMSHLEAEGEAIKYVEDIGTNEGCGLLTIDQGKQECGVCAPLSRKDGFGFLAATDWLSHDGRERKEDRRDEGASRGTDGRGVAQKLRTSKEDEKRIESSADHVVRQTTHEVTKTRKKDCTAKGEDNLLTRMRNHGDLPQNTETSGNRGLSTDTEEWHNIPDQRLRQGEDKASRCSDKGCVESCNRETWPSLGANVCGQKEGDTGEGTRETQTGEAGGNPAFVSGDDSLHVNCSDPERQERRQEEALEEESGDEDEQERHGHGGNEQTDNRREDGQRNGLVQRKRREATERGKTEHVCLTRRSSTRLQMPGQRKTGSRVHDIYSAISSAVAHHPTASLAAAGRGELPPPPRQAFSRDLGGAPIHCSSLFRSCAGGSRKIVKEGECVPDPRARPLRCFPHLSCLHRPPKEDAVRFRQSEADEGQSGCTPWPSASCCASASAPADSSLSAGLLPSSRSASPSQMSENGVVNLWGEAGRFHARRCVFDDGSEGQQASGPLFLPSSSPQEKGRNSMRYVPKKSPPPVDVATPSYDPHASSSVVSKDRETSTGITSGEAGYNSVTHKHEVGGRRLSESAGTQHMPSPASIGGINMKPPALLFSRRLREAKSASDETGKAQILEERETVTPTQTLHESRVADVVSSALVTSSSDFSSPSMLTPAATPDREQLPLDVDAKTGNSPCNLNRFLKDEHSCTRSPVSCVGFCVPVPHVARETRDIEDGHTETGGKPETVPKERLGSGHSGRVPQSEDGLSGCVTLPGDGRARSASETWTTASSRRERRTLMIGSPPFAPDEEEEPDDERDVLLDLLHFTSKRRFLMDEAEAIAQARLSLRKMKRELPFLMRKILEERRTENERDEAKCRLLRESSMRMKGTEDKADRRTTVLRPLDKEGKRDVPSVGATTLQSASGSCSQSVSPEHEKAAEYEGITEMKGSKERIVPPISPYPRWPDADVDTPLQPKLKGQDEGEGNTGGRWFDRGDWWRSVSVPCDSFSSVPGICSSRSSFSTRLPPPCSSTYSSLLSLGERARIPKQRIRIVQDDHVIDKTPNREIQLRRAFCSLLVGYGKWEAAHSLSVDEVEEILCFALPSLSRREIADFLSTNLPNPPPRTVTPADLQLASLLPSLFAMKDGEFRAAREENEAETVLVEERLRSTCAIFRQRFIKMLSWRLNYQNILSLHVNFTDFCDLCRSRSPVFTAACFHLMRQESSKLAWPVVEALSTYEVLYAAWYVAQRVLHADGVCPQRLLCHPHYRRPSAKEGILACHLRRFGFRSLTVCCWNSRAKTREETAGQPESDLPISYKLFKRSKPDTPDTPLTRWRFNRALPKVFGQPEKAEDRETRVAKSCTLLQINGVRGSDSRYASIESVIGRGGVWRAAHGAKGASGRKEADGSIGAGFVSSQTCSKNRAHQPKTISECGSDPGCSAELFSSAEVREHQEQEILPGGRQKESIGRDGRYEDEGVYGMERAESVGDMRLSSRRRKDIVGKMEIDGVDGCSCCALELLAQLDVDELLTLLDQKRLKVLADAGLADEDEVEGGEAQDGVNCGGDDRRTESIARSREYNTDLVRLVAECVEHLRQSGNFCLYPHSSHKNFL</sequence>
<feature type="region of interest" description="Disordered" evidence="1">
    <location>
        <begin position="726"/>
        <end position="750"/>
    </location>
</feature>
<feature type="compositionally biased region" description="Basic and acidic residues" evidence="1">
    <location>
        <begin position="377"/>
        <end position="396"/>
    </location>
</feature>
<evidence type="ECO:0000313" key="2">
    <source>
        <dbReference type="EMBL" id="CEL73769.1"/>
    </source>
</evidence>
<feature type="region of interest" description="Disordered" evidence="1">
    <location>
        <begin position="607"/>
        <end position="675"/>
    </location>
</feature>
<feature type="compositionally biased region" description="Basic and acidic residues" evidence="1">
    <location>
        <begin position="726"/>
        <end position="742"/>
    </location>
</feature>
<feature type="region of interest" description="Disordered" evidence="1">
    <location>
        <begin position="1"/>
        <end position="99"/>
    </location>
</feature>
<feature type="compositionally biased region" description="Acidic residues" evidence="1">
    <location>
        <begin position="366"/>
        <end position="376"/>
    </location>
</feature>
<feature type="compositionally biased region" description="Basic and acidic residues" evidence="1">
    <location>
        <begin position="407"/>
        <end position="418"/>
    </location>
</feature>
<protein>
    <submittedName>
        <fullName evidence="2">Uncharacterized protein</fullName>
    </submittedName>
</protein>
<feature type="compositionally biased region" description="Basic and acidic residues" evidence="1">
    <location>
        <begin position="209"/>
        <end position="248"/>
    </location>
</feature>
<feature type="compositionally biased region" description="Polar residues" evidence="1">
    <location>
        <begin position="20"/>
        <end position="31"/>
    </location>
</feature>
<feature type="compositionally biased region" description="Basic and acidic residues" evidence="1">
    <location>
        <begin position="70"/>
        <end position="96"/>
    </location>
</feature>
<feature type="compositionally biased region" description="Basic and acidic residues" evidence="1">
    <location>
        <begin position="182"/>
        <end position="194"/>
    </location>
</feature>
<feature type="compositionally biased region" description="Basic and acidic residues" evidence="1">
    <location>
        <begin position="355"/>
        <end position="365"/>
    </location>
</feature>
<feature type="compositionally biased region" description="Basic and acidic residues" evidence="1">
    <location>
        <begin position="1"/>
        <end position="14"/>
    </location>
</feature>
<feature type="compositionally biased region" description="Low complexity" evidence="1">
    <location>
        <begin position="1023"/>
        <end position="1033"/>
    </location>
</feature>